<name>A0ABT4QAF6_9BACL</name>
<accession>A0ABT4QAF6</accession>
<protein>
    <submittedName>
        <fullName evidence="1">Uncharacterized protein</fullName>
    </submittedName>
</protein>
<gene>
    <name evidence="1" type="ORF">O9H85_15715</name>
</gene>
<dbReference type="RefSeq" id="WP_269882380.1">
    <property type="nucleotide sequence ID" value="NZ_JAQAGZ010000009.1"/>
</dbReference>
<keyword evidence="2" id="KW-1185">Reference proteome</keyword>
<evidence type="ECO:0000313" key="2">
    <source>
        <dbReference type="Proteomes" id="UP001527882"/>
    </source>
</evidence>
<reference evidence="1 2" key="1">
    <citation type="submission" date="2022-12" db="EMBL/GenBank/DDBJ databases">
        <title>Draft genome sequence of Paenibacillus sp. dW9.</title>
        <authorList>
            <person name="Choi E.-W."/>
            <person name="Kim D.-U."/>
        </authorList>
    </citation>
    <scope>NUCLEOTIDE SEQUENCE [LARGE SCALE GENOMIC DNA]</scope>
    <source>
        <strain evidence="2">dW9</strain>
    </source>
</reference>
<dbReference type="EMBL" id="JAQAGZ010000009">
    <property type="protein sequence ID" value="MCZ8513857.1"/>
    <property type="molecule type" value="Genomic_DNA"/>
</dbReference>
<organism evidence="1 2">
    <name type="scientific">Paenibacillus gyeongsangnamensis</name>
    <dbReference type="NCBI Taxonomy" id="3388067"/>
    <lineage>
        <taxon>Bacteria</taxon>
        <taxon>Bacillati</taxon>
        <taxon>Bacillota</taxon>
        <taxon>Bacilli</taxon>
        <taxon>Bacillales</taxon>
        <taxon>Paenibacillaceae</taxon>
        <taxon>Paenibacillus</taxon>
    </lineage>
</organism>
<evidence type="ECO:0000313" key="1">
    <source>
        <dbReference type="EMBL" id="MCZ8513857.1"/>
    </source>
</evidence>
<proteinExistence type="predicted"/>
<sequence length="62" mass="7297">MVDNFKKEITESVFMPDWAKNMALNNIPTLELFENSQKHLIDELVHELKFKPMTGFTGTWLK</sequence>
<comment type="caution">
    <text evidence="1">The sequence shown here is derived from an EMBL/GenBank/DDBJ whole genome shotgun (WGS) entry which is preliminary data.</text>
</comment>
<dbReference type="Proteomes" id="UP001527882">
    <property type="component" value="Unassembled WGS sequence"/>
</dbReference>